<dbReference type="InterPro" id="IPR010585">
    <property type="entry name" value="DNA_repair_prot_XRCC4"/>
</dbReference>
<dbReference type="GO" id="GO:0032807">
    <property type="term" value="C:DNA ligase IV complex"/>
    <property type="evidence" value="ECO:0007669"/>
    <property type="project" value="TreeGrafter"/>
</dbReference>
<dbReference type="GO" id="GO:0010165">
    <property type="term" value="P:response to X-ray"/>
    <property type="evidence" value="ECO:0007669"/>
    <property type="project" value="TreeGrafter"/>
</dbReference>
<feature type="compositionally biased region" description="Acidic residues" evidence="2">
    <location>
        <begin position="294"/>
        <end position="308"/>
    </location>
</feature>
<dbReference type="InterPro" id="IPR053962">
    <property type="entry name" value="XRCC4_CC"/>
</dbReference>
<proteinExistence type="predicted"/>
<comment type="caution">
    <text evidence="4">The sequence shown here is derived from an EMBL/GenBank/DDBJ whole genome shotgun (WGS) entry which is preliminary data.</text>
</comment>
<dbReference type="Pfam" id="PF21924">
    <property type="entry name" value="XRCC4_CC"/>
    <property type="match status" value="1"/>
</dbReference>
<dbReference type="GO" id="GO:0006310">
    <property type="term" value="P:DNA recombination"/>
    <property type="evidence" value="ECO:0007669"/>
    <property type="project" value="InterPro"/>
</dbReference>
<evidence type="ECO:0000256" key="2">
    <source>
        <dbReference type="SAM" id="MobiDB-lite"/>
    </source>
</evidence>
<dbReference type="SUPFAM" id="SSF58022">
    <property type="entry name" value="XRCC4, C-terminal oligomerization domain"/>
    <property type="match status" value="1"/>
</dbReference>
<dbReference type="Gene3D" id="1.20.5.370">
    <property type="match status" value="1"/>
</dbReference>
<evidence type="ECO:0000256" key="1">
    <source>
        <dbReference type="SAM" id="Coils"/>
    </source>
</evidence>
<feature type="domain" description="XRCC4 coiled-coil" evidence="3">
    <location>
        <begin position="199"/>
        <end position="248"/>
    </location>
</feature>
<dbReference type="Proteomes" id="UP000242525">
    <property type="component" value="Unassembled WGS sequence"/>
</dbReference>
<dbReference type="InterPro" id="IPR014751">
    <property type="entry name" value="XRCC4-like_C"/>
</dbReference>
<feature type="compositionally biased region" description="Low complexity" evidence="2">
    <location>
        <begin position="273"/>
        <end position="287"/>
    </location>
</feature>
<keyword evidence="1" id="KW-0175">Coiled coil</keyword>
<evidence type="ECO:0000313" key="4">
    <source>
        <dbReference type="EMBL" id="CDO53939.1"/>
    </source>
</evidence>
<reference evidence="4" key="1">
    <citation type="submission" date="2014-03" db="EMBL/GenBank/DDBJ databases">
        <authorList>
            <person name="Casaregola S."/>
        </authorList>
    </citation>
    <scope>NUCLEOTIDE SEQUENCE [LARGE SCALE GENOMIC DNA]</scope>
    <source>
        <strain evidence="4">CLIB 918</strain>
    </source>
</reference>
<dbReference type="GO" id="GO:0003677">
    <property type="term" value="F:DNA binding"/>
    <property type="evidence" value="ECO:0007669"/>
    <property type="project" value="InterPro"/>
</dbReference>
<accession>A0A0J9X9T9</accession>
<dbReference type="OrthoDB" id="8064436at2759"/>
<evidence type="ECO:0000313" key="5">
    <source>
        <dbReference type="Proteomes" id="UP000242525"/>
    </source>
</evidence>
<dbReference type="GO" id="GO:0006303">
    <property type="term" value="P:double-strand break repair via nonhomologous end joining"/>
    <property type="evidence" value="ECO:0007669"/>
    <property type="project" value="TreeGrafter"/>
</dbReference>
<gene>
    <name evidence="4" type="ORF">BN980_GECA06s02155g</name>
</gene>
<dbReference type="AlphaFoldDB" id="A0A0J9X9T9"/>
<protein>
    <recommendedName>
        <fullName evidence="3">XRCC4 coiled-coil domain-containing protein</fullName>
    </recommendedName>
</protein>
<dbReference type="GO" id="GO:0005958">
    <property type="term" value="C:DNA-dependent protein kinase-DNA ligase 4 complex"/>
    <property type="evidence" value="ECO:0007669"/>
    <property type="project" value="TreeGrafter"/>
</dbReference>
<feature type="compositionally biased region" description="Acidic residues" evidence="2">
    <location>
        <begin position="333"/>
        <end position="344"/>
    </location>
</feature>
<dbReference type="EMBL" id="CCBN010000006">
    <property type="protein sequence ID" value="CDO53939.1"/>
    <property type="molecule type" value="Genomic_DNA"/>
</dbReference>
<name>A0A0J9X9T9_GEOCN</name>
<dbReference type="PANTHER" id="PTHR28559">
    <property type="entry name" value="DNA REPAIR PROTEIN XRCC4"/>
    <property type="match status" value="1"/>
</dbReference>
<feature type="coiled-coil region" evidence="1">
    <location>
        <begin position="195"/>
        <end position="229"/>
    </location>
</feature>
<keyword evidence="5" id="KW-1185">Reference proteome</keyword>
<organism evidence="4 5">
    <name type="scientific">Geotrichum candidum</name>
    <name type="common">Oospora lactis</name>
    <name type="synonym">Dipodascus geotrichum</name>
    <dbReference type="NCBI Taxonomy" id="1173061"/>
    <lineage>
        <taxon>Eukaryota</taxon>
        <taxon>Fungi</taxon>
        <taxon>Dikarya</taxon>
        <taxon>Ascomycota</taxon>
        <taxon>Saccharomycotina</taxon>
        <taxon>Dipodascomycetes</taxon>
        <taxon>Dipodascales</taxon>
        <taxon>Dipodascaceae</taxon>
        <taxon>Geotrichum</taxon>
    </lineage>
</organism>
<evidence type="ECO:0000259" key="3">
    <source>
        <dbReference type="Pfam" id="PF21924"/>
    </source>
</evidence>
<feature type="region of interest" description="Disordered" evidence="2">
    <location>
        <begin position="273"/>
        <end position="344"/>
    </location>
</feature>
<sequence length="344" mass="38013">MTLLWTFTVDHEPGPNGVLTESPQFVFQTSVAEDAAIKAESGATQDSASQQLAHYSGLTSYENNQKLELTATDGNTAYYSLIIPSVVRVYRIKNDKLDNDTSLNEEERGERGWEQLVKEVLLGARSVSTLPIALTCRVNRERKQLILDVRKGYAPRPGAETEIPIVGTFRLKERANETESRNTILGMLVESSTRLKSSLMEVNKLASNYESLQKQMTEFLQEKEASEEALFEKFSVLLNKKKVKIRNLKRGIDQSDSDLSDIDSEDYIGGNTARGSSVGAALASSSSNKRSYDVDEESLEAGEEDSEAETSSRAGSDDDAIPSNFLIDRDISDLDQDSGTELTE</sequence>
<dbReference type="PANTHER" id="PTHR28559:SF1">
    <property type="entry name" value="DNA REPAIR PROTEIN XRCC4"/>
    <property type="match status" value="1"/>
</dbReference>